<accession>A0AAE9XT59</accession>
<comment type="similarity">
    <text evidence="3">Belongs to the Nudix hydrolase family.</text>
</comment>
<dbReference type="GO" id="GO:0016787">
    <property type="term" value="F:hydrolase activity"/>
    <property type="evidence" value="ECO:0007669"/>
    <property type="project" value="UniProtKB-KW"/>
</dbReference>
<dbReference type="PRINTS" id="PR00502">
    <property type="entry name" value="NUDIXFAMILY"/>
</dbReference>
<comment type="cofactor">
    <cofactor evidence="1">
        <name>Mg(2+)</name>
        <dbReference type="ChEBI" id="CHEBI:18420"/>
    </cofactor>
</comment>
<name>A0AAE9XT59_9PROT</name>
<reference evidence="6" key="1">
    <citation type="submission" date="2023-01" db="EMBL/GenBank/DDBJ databases">
        <title>The genome sequence of Kordiimonadaceae bacterium 6D33.</title>
        <authorList>
            <person name="Liu Y."/>
        </authorList>
    </citation>
    <scope>NUCLEOTIDE SEQUENCE</scope>
    <source>
        <strain evidence="6">6D33</strain>
    </source>
</reference>
<dbReference type="EMBL" id="CP116805">
    <property type="protein sequence ID" value="WCL53690.1"/>
    <property type="molecule type" value="Genomic_DNA"/>
</dbReference>
<feature type="domain" description="Nudix hydrolase" evidence="5">
    <location>
        <begin position="10"/>
        <end position="140"/>
    </location>
</feature>
<gene>
    <name evidence="6" type="ORF">PH603_14210</name>
</gene>
<dbReference type="PANTHER" id="PTHR43736:SF1">
    <property type="entry name" value="DIHYDRONEOPTERIN TRIPHOSPHATE DIPHOSPHATASE"/>
    <property type="match status" value="1"/>
</dbReference>
<evidence type="ECO:0000259" key="5">
    <source>
        <dbReference type="PROSITE" id="PS51462"/>
    </source>
</evidence>
<keyword evidence="7" id="KW-1185">Reference proteome</keyword>
<evidence type="ECO:0000256" key="4">
    <source>
        <dbReference type="SAM" id="MobiDB-lite"/>
    </source>
</evidence>
<dbReference type="RefSeq" id="WP_289503216.1">
    <property type="nucleotide sequence ID" value="NZ_CP116805.1"/>
</dbReference>
<dbReference type="PANTHER" id="PTHR43736">
    <property type="entry name" value="ADP-RIBOSE PYROPHOSPHATASE"/>
    <property type="match status" value="1"/>
</dbReference>
<feature type="region of interest" description="Disordered" evidence="4">
    <location>
        <begin position="31"/>
        <end position="52"/>
    </location>
</feature>
<dbReference type="InterPro" id="IPR015797">
    <property type="entry name" value="NUDIX_hydrolase-like_dom_sf"/>
</dbReference>
<dbReference type="Pfam" id="PF00293">
    <property type="entry name" value="NUDIX"/>
    <property type="match status" value="1"/>
</dbReference>
<dbReference type="InterPro" id="IPR000086">
    <property type="entry name" value="NUDIX_hydrolase_dom"/>
</dbReference>
<protein>
    <submittedName>
        <fullName evidence="6">NUDIX hydrolase</fullName>
    </submittedName>
</protein>
<dbReference type="Gene3D" id="3.90.79.10">
    <property type="entry name" value="Nucleoside Triphosphate Pyrophosphohydrolase"/>
    <property type="match status" value="1"/>
</dbReference>
<dbReference type="PROSITE" id="PS00893">
    <property type="entry name" value="NUDIX_BOX"/>
    <property type="match status" value="1"/>
</dbReference>
<evidence type="ECO:0000313" key="6">
    <source>
        <dbReference type="EMBL" id="WCL53690.1"/>
    </source>
</evidence>
<dbReference type="Proteomes" id="UP001217500">
    <property type="component" value="Chromosome"/>
</dbReference>
<dbReference type="AlphaFoldDB" id="A0AAE9XT59"/>
<dbReference type="SUPFAM" id="SSF55811">
    <property type="entry name" value="Nudix"/>
    <property type="match status" value="1"/>
</dbReference>
<dbReference type="CDD" id="cd04673">
    <property type="entry name" value="NUDIX_ADPRase"/>
    <property type="match status" value="1"/>
</dbReference>
<keyword evidence="2 3" id="KW-0378">Hydrolase</keyword>
<dbReference type="KEGG" id="gso:PH603_14210"/>
<evidence type="ECO:0000256" key="3">
    <source>
        <dbReference type="RuleBase" id="RU003476"/>
    </source>
</evidence>
<dbReference type="InterPro" id="IPR020476">
    <property type="entry name" value="Nudix_hydrolase"/>
</dbReference>
<sequence length="156" mass="16924">MTDARENPDRPVVAVGVVAFRGSEVLLIRRGKPPKEGDWSIPGGRQQLGEGTRATAAREVQEETGLDVAVGELIDVVDFIEPGDGGRPRFHYTLVDYMAEVLAGEPTAGDDAVEAAFLPLDEAFRRLKWTETRRVIALAARRRGLALPAGFENEAA</sequence>
<dbReference type="InterPro" id="IPR020084">
    <property type="entry name" value="NUDIX_hydrolase_CS"/>
</dbReference>
<proteinExistence type="inferred from homology"/>
<evidence type="ECO:0000256" key="2">
    <source>
        <dbReference type="ARBA" id="ARBA00022801"/>
    </source>
</evidence>
<organism evidence="6 7">
    <name type="scientific">Gimibacter soli</name>
    <dbReference type="NCBI Taxonomy" id="3024400"/>
    <lineage>
        <taxon>Bacteria</taxon>
        <taxon>Pseudomonadati</taxon>
        <taxon>Pseudomonadota</taxon>
        <taxon>Alphaproteobacteria</taxon>
        <taxon>Kordiimonadales</taxon>
        <taxon>Temperatibacteraceae</taxon>
        <taxon>Gimibacter</taxon>
    </lineage>
</organism>
<evidence type="ECO:0000313" key="7">
    <source>
        <dbReference type="Proteomes" id="UP001217500"/>
    </source>
</evidence>
<dbReference type="PROSITE" id="PS51462">
    <property type="entry name" value="NUDIX"/>
    <property type="match status" value="1"/>
</dbReference>
<evidence type="ECO:0000256" key="1">
    <source>
        <dbReference type="ARBA" id="ARBA00001946"/>
    </source>
</evidence>